<dbReference type="EMBL" id="JADEWL010000055">
    <property type="protein sequence ID" value="MBE9214275.1"/>
    <property type="molecule type" value="Genomic_DNA"/>
</dbReference>
<proteinExistence type="predicted"/>
<reference evidence="1" key="1">
    <citation type="submission" date="2020-10" db="EMBL/GenBank/DDBJ databases">
        <authorList>
            <person name="Castelo-Branco R."/>
            <person name="Eusebio N."/>
            <person name="Adriana R."/>
            <person name="Vieira A."/>
            <person name="Brugerolle De Fraissinette N."/>
            <person name="Rezende De Castro R."/>
            <person name="Schneider M.P."/>
            <person name="Vasconcelos V."/>
            <person name="Leao P.N."/>
        </authorList>
    </citation>
    <scope>NUCLEOTIDE SEQUENCE</scope>
    <source>
        <strain evidence="1">LEGE 06105</strain>
    </source>
</reference>
<organism evidence="1 2">
    <name type="scientific">Plectonema cf. radiosum LEGE 06105</name>
    <dbReference type="NCBI Taxonomy" id="945769"/>
    <lineage>
        <taxon>Bacteria</taxon>
        <taxon>Bacillati</taxon>
        <taxon>Cyanobacteriota</taxon>
        <taxon>Cyanophyceae</taxon>
        <taxon>Oscillatoriophycideae</taxon>
        <taxon>Oscillatoriales</taxon>
        <taxon>Microcoleaceae</taxon>
        <taxon>Plectonema</taxon>
    </lineage>
</organism>
<protein>
    <submittedName>
        <fullName evidence="1">Helix-turn-helix domain-containing protein</fullName>
    </submittedName>
</protein>
<accession>A0A8J7F3K9</accession>
<dbReference type="Proteomes" id="UP000620559">
    <property type="component" value="Unassembled WGS sequence"/>
</dbReference>
<dbReference type="AlphaFoldDB" id="A0A8J7F3K9"/>
<evidence type="ECO:0000313" key="1">
    <source>
        <dbReference type="EMBL" id="MBE9214275.1"/>
    </source>
</evidence>
<name>A0A8J7F3K9_9CYAN</name>
<gene>
    <name evidence="1" type="ORF">IQ247_16640</name>
</gene>
<keyword evidence="2" id="KW-1185">Reference proteome</keyword>
<dbReference type="RefSeq" id="WP_193921893.1">
    <property type="nucleotide sequence ID" value="NZ_JADEWL010000055.1"/>
</dbReference>
<comment type="caution">
    <text evidence="1">The sequence shown here is derived from an EMBL/GenBank/DDBJ whole genome shotgun (WGS) entry which is preliminary data.</text>
</comment>
<evidence type="ECO:0000313" key="2">
    <source>
        <dbReference type="Proteomes" id="UP000620559"/>
    </source>
</evidence>
<sequence length="155" mass="17679">MYVGTTEAAELLKITPVRVRYLLAQGRIKGAYKIGKIWVIPIFEGKPIISRGSRGPKPKWVRRIPAKTTINVNRHIIKQNRHRENPEPVITVKHLNSNIYGYSVKINGPCEVVYRPEKPLSCGSVLWVETYSTVEVNCEYQKLEIERSCFTIDAG</sequence>